<dbReference type="Proteomes" id="UP000035680">
    <property type="component" value="Unassembled WGS sequence"/>
</dbReference>
<dbReference type="WBParaSite" id="SVE_0093000.1">
    <property type="protein sequence ID" value="SVE_0093000.1"/>
    <property type="gene ID" value="SVE_0093000"/>
</dbReference>
<keyword evidence="3" id="KW-1185">Reference proteome</keyword>
<evidence type="ECO:0000256" key="2">
    <source>
        <dbReference type="SAM" id="SignalP"/>
    </source>
</evidence>
<proteinExistence type="predicted"/>
<evidence type="ECO:0000256" key="1">
    <source>
        <dbReference type="SAM" id="MobiDB-lite"/>
    </source>
</evidence>
<reference evidence="3" key="1">
    <citation type="submission" date="2014-07" db="EMBL/GenBank/DDBJ databases">
        <authorList>
            <person name="Martin A.A"/>
            <person name="De Silva N."/>
        </authorList>
    </citation>
    <scope>NUCLEOTIDE SEQUENCE</scope>
</reference>
<reference evidence="4" key="2">
    <citation type="submission" date="2015-08" db="UniProtKB">
        <authorList>
            <consortium name="WormBaseParasite"/>
        </authorList>
    </citation>
    <scope>IDENTIFICATION</scope>
</reference>
<keyword evidence="2" id="KW-0732">Signal</keyword>
<sequence length="121" mass="13542">MKFFISLLCLLGFINVSCSLAGSEKTSNFMGKPINGPIFDDYFLKQRLDIFLKSKESQPLNDSEERQKNNKTTTKKGTIGNPSTKKVQTINVSTGKVTTRKPSTKKVTTKNQTTKNVFLCK</sequence>
<accession>A0A0K0EWM7</accession>
<protein>
    <submittedName>
        <fullName evidence="4">Lipoprotein</fullName>
    </submittedName>
</protein>
<evidence type="ECO:0000313" key="4">
    <source>
        <dbReference type="WBParaSite" id="SVE_0093000.1"/>
    </source>
</evidence>
<evidence type="ECO:0000313" key="3">
    <source>
        <dbReference type="Proteomes" id="UP000035680"/>
    </source>
</evidence>
<feature type="compositionally biased region" description="Low complexity" evidence="1">
    <location>
        <begin position="70"/>
        <end position="81"/>
    </location>
</feature>
<feature type="chain" id="PRO_5005329022" evidence="2">
    <location>
        <begin position="20"/>
        <end position="121"/>
    </location>
</feature>
<name>A0A0K0EWM7_STRVS</name>
<feature type="signal peptide" evidence="2">
    <location>
        <begin position="1"/>
        <end position="19"/>
    </location>
</feature>
<feature type="region of interest" description="Disordered" evidence="1">
    <location>
        <begin position="56"/>
        <end position="85"/>
    </location>
</feature>
<organism evidence="3 4">
    <name type="scientific">Strongyloides venezuelensis</name>
    <name type="common">Threadworm</name>
    <dbReference type="NCBI Taxonomy" id="75913"/>
    <lineage>
        <taxon>Eukaryota</taxon>
        <taxon>Metazoa</taxon>
        <taxon>Ecdysozoa</taxon>
        <taxon>Nematoda</taxon>
        <taxon>Chromadorea</taxon>
        <taxon>Rhabditida</taxon>
        <taxon>Tylenchina</taxon>
        <taxon>Panagrolaimomorpha</taxon>
        <taxon>Strongyloidoidea</taxon>
        <taxon>Strongyloididae</taxon>
        <taxon>Strongyloides</taxon>
    </lineage>
</organism>
<dbReference type="AlphaFoldDB" id="A0A0K0EWM7"/>